<feature type="domain" description="HTH luxR-type" evidence="3">
    <location>
        <begin position="844"/>
        <end position="906"/>
    </location>
</feature>
<dbReference type="PROSITE" id="PS50043">
    <property type="entry name" value="HTH_LUXR_2"/>
    <property type="match status" value="1"/>
</dbReference>
<dbReference type="SUPFAM" id="SSF52540">
    <property type="entry name" value="P-loop containing nucleoside triphosphate hydrolases"/>
    <property type="match status" value="1"/>
</dbReference>
<evidence type="ECO:0000256" key="2">
    <source>
        <dbReference type="ARBA" id="ARBA00022840"/>
    </source>
</evidence>
<dbReference type="InterPro" id="IPR041664">
    <property type="entry name" value="AAA_16"/>
</dbReference>
<accession>A0ABS3S080</accession>
<evidence type="ECO:0000256" key="1">
    <source>
        <dbReference type="ARBA" id="ARBA00022741"/>
    </source>
</evidence>
<dbReference type="Pfam" id="PF00196">
    <property type="entry name" value="GerE"/>
    <property type="match status" value="1"/>
</dbReference>
<comment type="caution">
    <text evidence="4">The sequence shown here is derived from an EMBL/GenBank/DDBJ whole genome shotgun (WGS) entry which is preliminary data.</text>
</comment>
<dbReference type="Pfam" id="PF13191">
    <property type="entry name" value="AAA_16"/>
    <property type="match status" value="1"/>
</dbReference>
<dbReference type="PANTHER" id="PTHR16305">
    <property type="entry name" value="TESTICULAR SOLUBLE ADENYLYL CYCLASE"/>
    <property type="match status" value="1"/>
</dbReference>
<dbReference type="RefSeq" id="WP_208246609.1">
    <property type="nucleotide sequence ID" value="NZ_JAGEPF010000021.1"/>
</dbReference>
<keyword evidence="5" id="KW-1185">Reference proteome</keyword>
<keyword evidence="2" id="KW-0067">ATP-binding</keyword>
<dbReference type="PANTHER" id="PTHR16305:SF35">
    <property type="entry name" value="TRANSCRIPTIONAL ACTIVATOR DOMAIN"/>
    <property type="match status" value="1"/>
</dbReference>
<protein>
    <submittedName>
        <fullName evidence="4">AAA family ATPase</fullName>
    </submittedName>
</protein>
<dbReference type="SMART" id="SM00421">
    <property type="entry name" value="HTH_LUXR"/>
    <property type="match status" value="1"/>
</dbReference>
<dbReference type="InterPro" id="IPR036388">
    <property type="entry name" value="WH-like_DNA-bd_sf"/>
</dbReference>
<sequence length="906" mass="94857">MIIGRDAEQAVLDGLLDEARAGRSGTLVLRGQPGIGKSALLEHAVARADGLRVIRIAGVESEAELPFAGLHMLLGPVLDRIDTVPERQAAALRSAFGLGPAGQDGPLLVGLAVLSLLADLGPLLCVVDDAQWLDRASAEALTFAARRLHREGVVLLFAVRSGGRTRLDGIPELNLWGLDGKAASALLVAHAADLAPAVRDRILAESEGNPLALIELHAALTPEQRGGTVLPLSYNLGPLPLTDRVRRAFGAQAARLDEDTRTLLLVAAVEETGDLDVVLRAARTLGAAPSSPERAERSGLLSFSGMAVAFKHPLVRAAVVQDAALASRLSAHQALAEALEEKGDPARRAWHLAAAATGPDERIAAELAGTAEQAAARAGYAAQAAALERAAELTPDPVRQGERLAGAAEAALPAGDLARAAQLARRAGRTTAEPALTARMAHVLAGVEFERGSPLTAAAILLEGAGPIAGSAPATAAGMLAEAVRNSYFGGDPGLARRAADRLADVAGETPSAVALGGLARLMAGEHAAAMPRMRVLLDAARRGAVPGTGERLIAGAMGMLTGDDDAAREIYEPLVADARDTGQIGWLPNVLEHLAVTEMFLGRRRDAIGHAEEGLRLADSTGQLHRLDHLRCVLAWAAALAGDDAGCRSLAEPAVARARTAGIARTAAWGSMALALLDLGHGRHQRALDRLETASHGAGDDPVGLMNLIHFTGDHVEAAVRAGRPERCGAALARFERWSAATRQPWAKGVLLRCRALVSVGEEAGRHFADAVRAHAGGGRPFERARTELLYGEWLRRDQRKGEARTLLRPALEVFEGMGASPWAERARAELRATGEAGTTARGGSALDRLTPQELQVVRLAAQGMSNRDIAAQLFLSPRTIGHHLYRAFPKLGVSSRGELAHLGL</sequence>
<keyword evidence="1" id="KW-0547">Nucleotide-binding</keyword>
<dbReference type="InterPro" id="IPR000792">
    <property type="entry name" value="Tscrpt_reg_LuxR_C"/>
</dbReference>
<dbReference type="Proteomes" id="UP000680206">
    <property type="component" value="Unassembled WGS sequence"/>
</dbReference>
<evidence type="ECO:0000313" key="5">
    <source>
        <dbReference type="Proteomes" id="UP000680206"/>
    </source>
</evidence>
<dbReference type="InterPro" id="IPR027417">
    <property type="entry name" value="P-loop_NTPase"/>
</dbReference>
<dbReference type="SUPFAM" id="SSF46894">
    <property type="entry name" value="C-terminal effector domain of the bipartite response regulators"/>
    <property type="match status" value="1"/>
</dbReference>
<dbReference type="PROSITE" id="PS00622">
    <property type="entry name" value="HTH_LUXR_1"/>
    <property type="match status" value="1"/>
</dbReference>
<dbReference type="InterPro" id="IPR016032">
    <property type="entry name" value="Sig_transdc_resp-reg_C-effctor"/>
</dbReference>
<organism evidence="4 5">
    <name type="scientific">Actinomadura violacea</name>
    <dbReference type="NCBI Taxonomy" id="2819934"/>
    <lineage>
        <taxon>Bacteria</taxon>
        <taxon>Bacillati</taxon>
        <taxon>Actinomycetota</taxon>
        <taxon>Actinomycetes</taxon>
        <taxon>Streptosporangiales</taxon>
        <taxon>Thermomonosporaceae</taxon>
        <taxon>Actinomadura</taxon>
    </lineage>
</organism>
<dbReference type="EMBL" id="JAGEPF010000021">
    <property type="protein sequence ID" value="MBO2462405.1"/>
    <property type="molecule type" value="Genomic_DNA"/>
</dbReference>
<dbReference type="CDD" id="cd06170">
    <property type="entry name" value="LuxR_C_like"/>
    <property type="match status" value="1"/>
</dbReference>
<reference evidence="4 5" key="1">
    <citation type="submission" date="2021-03" db="EMBL/GenBank/DDBJ databases">
        <title>Actinomadura violae sp. nov., isolated from lichen in Thailand.</title>
        <authorList>
            <person name="Kanchanasin P."/>
            <person name="Saeng-In P."/>
            <person name="Phongsopitanun W."/>
            <person name="Yuki M."/>
            <person name="Kudo T."/>
            <person name="Ohkuma M."/>
            <person name="Tanasupawat S."/>
        </authorList>
    </citation>
    <scope>NUCLEOTIDE SEQUENCE [LARGE SCALE GENOMIC DNA]</scope>
    <source>
        <strain evidence="4 5">LCR2-06</strain>
    </source>
</reference>
<dbReference type="PRINTS" id="PR00038">
    <property type="entry name" value="HTHLUXR"/>
</dbReference>
<gene>
    <name evidence="4" type="ORF">J4709_33030</name>
</gene>
<dbReference type="Gene3D" id="1.10.10.10">
    <property type="entry name" value="Winged helix-like DNA-binding domain superfamily/Winged helix DNA-binding domain"/>
    <property type="match status" value="1"/>
</dbReference>
<evidence type="ECO:0000259" key="3">
    <source>
        <dbReference type="PROSITE" id="PS50043"/>
    </source>
</evidence>
<name>A0ABS3S080_9ACTN</name>
<proteinExistence type="predicted"/>
<evidence type="ECO:0000313" key="4">
    <source>
        <dbReference type="EMBL" id="MBO2462405.1"/>
    </source>
</evidence>